<feature type="transmembrane region" description="Helical" evidence="2">
    <location>
        <begin position="295"/>
        <end position="314"/>
    </location>
</feature>
<evidence type="ECO:0000256" key="3">
    <source>
        <dbReference type="SAM" id="SignalP"/>
    </source>
</evidence>
<gene>
    <name evidence="4" type="ORF">CCMP2556_LOCUS46926</name>
</gene>
<evidence type="ECO:0000256" key="1">
    <source>
        <dbReference type="SAM" id="MobiDB-lite"/>
    </source>
</evidence>
<feature type="compositionally biased region" description="Low complexity" evidence="1">
    <location>
        <begin position="1239"/>
        <end position="1256"/>
    </location>
</feature>
<dbReference type="CDD" id="cd16387">
    <property type="entry name" value="ParB_N_Srx"/>
    <property type="match status" value="1"/>
</dbReference>
<evidence type="ECO:0000313" key="5">
    <source>
        <dbReference type="Proteomes" id="UP001642484"/>
    </source>
</evidence>
<sequence length="1266" mass="141795">MLLLLATVFAMGLGRSLDYHDLQLVPGNMSQLVFTSTNYGEVDFDCDGAPSVTSAAQCFGPPWGNCPKGTRCFMKDSATTGEIYAACCCNMTTTPVLMVEQQHWSCFAKSVKPPGQQLAPFCQIKCCERPFTARACYGGPPICCNPEEVCGITLESQPCCAAYHKEVGANCCREQGSTCWDSPTPWLVVPFLKGKPCCVEDRPEVLCVSEQSCNQGFGTALGGCIALVLLAAALQTSFYLNISGMEYFSGRCRWRLKMLFAPVLMILGLHMVVYFSFQDIWQHLTSSQAGTLWFWWMYWSLAAMQVAFCIFVRVSNCCCPRSRNPRAASQQSRSSGLRIAVPINIQAYWFLDEVYDRNLQELANKLQAGGWEVLNGWNDLKKDHVSVLLEILEKRLRGAWRPTILLYISCHSRMVFGCPQFLPVDAGRWGDGVSIFSLVRRLSDVVGCGEARIHVMLNGCMEIPGPLKRFIWCLRYSHSQEDFRLSSRRRLLPNSEAQAWMLFACHPGRSVPGDIERGGIFTRKILNVLGNRLGPDESRLERHYDELMSTLRLRQDGVNFHAFLISTGHANNANQIDVQCEDGRAAPLEEPHTHRATPSSAADRRLLSSVSFSRCKDASWLKFRQAPMLHVAKCSELGQAWPFESLVPLEELLKHCEASLAGWSSCAIYMSHRPRRDGHVLHSLGVGPRKIFQERAALLGLTLGALLSCEKAEQKWQDYIGPGAPFEEAAKVARLLPRTTIRPEKGPGPQHAFPAEATDPVPASSTCRAVPGRHGSAPPSASEAQVTLDEALQCWAQGPATWSNDQLIATPLERKDLREIEPMKEDCLQQILDLVRPTFRDKLRSPASPQRVSLDLVGSYLPWPRILAAHEKMPQIIGSGLVSFRLMMDWNILDQQEPLLYFEAAEKNGQVHTFHSLKRTHQSEQMRRTPTASADRHSAKSRLPRPRGARGGRRARLARGARAPRALHSAREPGSSRAPGITLQGQLCREQELRHSRIIKKLDPSVCPEAEKRFRASIFRASQDIRYSHAAISQRFAQGEHQGELVSRLVDDLVAGHVDAVNLPPIVVIRWHGTHYVIMGNRRLRAYKEAYERGHDVEFRVIVHPFPQLDTLQDPEEQRAFNAKVVSAMSTKSDGKDVRLRSRSPLRRPGRRPRSPEPRRVRLRPRPASEAEQSRVSSSVQWRKDLLKRVQSLLKERPQGSNGKDETVDVDVIEVREVRPQKKAMPRPAKKAMPRPAKKAMPAPAPARTSATSVPSYVETAEIRLL</sequence>
<keyword evidence="5" id="KW-1185">Reference proteome</keyword>
<dbReference type="EMBL" id="CAXAMN010025917">
    <property type="protein sequence ID" value="CAK9099137.1"/>
    <property type="molecule type" value="Genomic_DNA"/>
</dbReference>
<feature type="transmembrane region" description="Helical" evidence="2">
    <location>
        <begin position="335"/>
        <end position="351"/>
    </location>
</feature>
<organism evidence="4 5">
    <name type="scientific">Durusdinium trenchii</name>
    <dbReference type="NCBI Taxonomy" id="1381693"/>
    <lineage>
        <taxon>Eukaryota</taxon>
        <taxon>Sar</taxon>
        <taxon>Alveolata</taxon>
        <taxon>Dinophyceae</taxon>
        <taxon>Suessiales</taxon>
        <taxon>Symbiodiniaceae</taxon>
        <taxon>Durusdinium</taxon>
    </lineage>
</organism>
<keyword evidence="2" id="KW-0812">Transmembrane</keyword>
<feature type="compositionally biased region" description="Basic residues" evidence="1">
    <location>
        <begin position="939"/>
        <end position="959"/>
    </location>
</feature>
<accession>A0ABP0REY6</accession>
<feature type="signal peptide" evidence="3">
    <location>
        <begin position="1"/>
        <end position="16"/>
    </location>
</feature>
<keyword evidence="3" id="KW-0732">Signal</keyword>
<feature type="compositionally biased region" description="Basic residues" evidence="1">
    <location>
        <begin position="1141"/>
        <end position="1153"/>
    </location>
</feature>
<feature type="chain" id="PRO_5046413638" evidence="3">
    <location>
        <begin position="17"/>
        <end position="1266"/>
    </location>
</feature>
<name>A0ABP0REY6_9DINO</name>
<protein>
    <submittedName>
        <fullName evidence="4">Uncharacterized protein</fullName>
    </submittedName>
</protein>
<evidence type="ECO:0000256" key="2">
    <source>
        <dbReference type="SAM" id="Phobius"/>
    </source>
</evidence>
<feature type="region of interest" description="Disordered" evidence="1">
    <location>
        <begin position="744"/>
        <end position="781"/>
    </location>
</feature>
<keyword evidence="2" id="KW-1133">Transmembrane helix</keyword>
<keyword evidence="2" id="KW-0472">Membrane</keyword>
<dbReference type="Proteomes" id="UP001642484">
    <property type="component" value="Unassembled WGS sequence"/>
</dbReference>
<feature type="transmembrane region" description="Helical" evidence="2">
    <location>
        <begin position="254"/>
        <end position="275"/>
    </location>
</feature>
<feature type="region of interest" description="Disordered" evidence="1">
    <location>
        <begin position="1218"/>
        <end position="1257"/>
    </location>
</feature>
<proteinExistence type="predicted"/>
<feature type="compositionally biased region" description="Basic residues" evidence="1">
    <location>
        <begin position="1221"/>
        <end position="1238"/>
    </location>
</feature>
<feature type="region of interest" description="Disordered" evidence="1">
    <location>
        <begin position="1127"/>
        <end position="1180"/>
    </location>
</feature>
<comment type="caution">
    <text evidence="4">The sequence shown here is derived from an EMBL/GenBank/DDBJ whole genome shotgun (WGS) entry which is preliminary data.</text>
</comment>
<feature type="region of interest" description="Disordered" evidence="1">
    <location>
        <begin position="917"/>
        <end position="980"/>
    </location>
</feature>
<dbReference type="InterPro" id="IPR036086">
    <property type="entry name" value="ParB/Sulfiredoxin_sf"/>
</dbReference>
<reference evidence="4 5" key="1">
    <citation type="submission" date="2024-02" db="EMBL/GenBank/DDBJ databases">
        <authorList>
            <person name="Chen Y."/>
            <person name="Shah S."/>
            <person name="Dougan E. K."/>
            <person name="Thang M."/>
            <person name="Chan C."/>
        </authorList>
    </citation>
    <scope>NUCLEOTIDE SEQUENCE [LARGE SCALE GENOMIC DNA]</scope>
</reference>
<evidence type="ECO:0000313" key="4">
    <source>
        <dbReference type="EMBL" id="CAK9099137.1"/>
    </source>
</evidence>
<dbReference type="SUPFAM" id="SSF110849">
    <property type="entry name" value="ParB/Sulfiredoxin"/>
    <property type="match status" value="1"/>
</dbReference>
<feature type="transmembrane region" description="Helical" evidence="2">
    <location>
        <begin position="217"/>
        <end position="242"/>
    </location>
</feature>